<dbReference type="Proteomes" id="UP000735302">
    <property type="component" value="Unassembled WGS sequence"/>
</dbReference>
<protein>
    <submittedName>
        <fullName evidence="1">Uncharacterized protein</fullName>
    </submittedName>
</protein>
<reference evidence="1 2" key="1">
    <citation type="journal article" date="2021" name="Elife">
        <title>Chloroplast acquisition without the gene transfer in kleptoplastic sea slugs, Plakobranchus ocellatus.</title>
        <authorList>
            <person name="Maeda T."/>
            <person name="Takahashi S."/>
            <person name="Yoshida T."/>
            <person name="Shimamura S."/>
            <person name="Takaki Y."/>
            <person name="Nagai Y."/>
            <person name="Toyoda A."/>
            <person name="Suzuki Y."/>
            <person name="Arimoto A."/>
            <person name="Ishii H."/>
            <person name="Satoh N."/>
            <person name="Nishiyama T."/>
            <person name="Hasebe M."/>
            <person name="Maruyama T."/>
            <person name="Minagawa J."/>
            <person name="Obokata J."/>
            <person name="Shigenobu S."/>
        </authorList>
    </citation>
    <scope>NUCLEOTIDE SEQUENCE [LARGE SCALE GENOMIC DNA]</scope>
</reference>
<dbReference type="EMBL" id="BLXT01006120">
    <property type="protein sequence ID" value="GFO29189.1"/>
    <property type="molecule type" value="Genomic_DNA"/>
</dbReference>
<evidence type="ECO:0000313" key="1">
    <source>
        <dbReference type="EMBL" id="GFO29189.1"/>
    </source>
</evidence>
<keyword evidence="2" id="KW-1185">Reference proteome</keyword>
<dbReference type="AlphaFoldDB" id="A0AAV4CEM3"/>
<comment type="caution">
    <text evidence="1">The sequence shown here is derived from an EMBL/GenBank/DDBJ whole genome shotgun (WGS) entry which is preliminary data.</text>
</comment>
<accession>A0AAV4CEM3</accession>
<proteinExistence type="predicted"/>
<gene>
    <name evidence="1" type="ORF">PoB_005569400</name>
</gene>
<name>A0AAV4CEM3_9GAST</name>
<evidence type="ECO:0000313" key="2">
    <source>
        <dbReference type="Proteomes" id="UP000735302"/>
    </source>
</evidence>
<organism evidence="1 2">
    <name type="scientific">Plakobranchus ocellatus</name>
    <dbReference type="NCBI Taxonomy" id="259542"/>
    <lineage>
        <taxon>Eukaryota</taxon>
        <taxon>Metazoa</taxon>
        <taxon>Spiralia</taxon>
        <taxon>Lophotrochozoa</taxon>
        <taxon>Mollusca</taxon>
        <taxon>Gastropoda</taxon>
        <taxon>Heterobranchia</taxon>
        <taxon>Euthyneura</taxon>
        <taxon>Panpulmonata</taxon>
        <taxon>Sacoglossa</taxon>
        <taxon>Placobranchoidea</taxon>
        <taxon>Plakobranchidae</taxon>
        <taxon>Plakobranchus</taxon>
    </lineage>
</organism>
<sequence>MIGTSVAEPGIHFHLHSWAMAFLDGYNGQITSLSLARQGIKTITCGIVAKCSTSYVSICSKEAGLLRWSTGSSGRAVPSQRFEVRIPVGAKFIIAPLCPSS</sequence>